<keyword evidence="1" id="KW-0812">Transmembrane</keyword>
<evidence type="ECO:0000313" key="2">
    <source>
        <dbReference type="EMBL" id="OIR20014.1"/>
    </source>
</evidence>
<organism evidence="2 3">
    <name type="scientific">Marine Group III euryarchaeote CG-Bathy1</name>
    <dbReference type="NCBI Taxonomy" id="1889001"/>
    <lineage>
        <taxon>Archaea</taxon>
        <taxon>Methanobacteriati</taxon>
        <taxon>Thermoplasmatota</taxon>
        <taxon>Thermoplasmata</taxon>
        <taxon>Candidatus Thermoprofundales</taxon>
    </lineage>
</organism>
<evidence type="ECO:0008006" key="4">
    <source>
        <dbReference type="Google" id="ProtNLM"/>
    </source>
</evidence>
<feature type="transmembrane region" description="Helical" evidence="1">
    <location>
        <begin position="143"/>
        <end position="166"/>
    </location>
</feature>
<name>A0A1J5U6U9_9ARCH</name>
<dbReference type="AlphaFoldDB" id="A0A1J5U6U9"/>
<keyword evidence="1" id="KW-0472">Membrane</keyword>
<feature type="transmembrane region" description="Helical" evidence="1">
    <location>
        <begin position="172"/>
        <end position="195"/>
    </location>
</feature>
<dbReference type="EMBL" id="MIYU01000004">
    <property type="protein sequence ID" value="OIR20014.1"/>
    <property type="molecule type" value="Genomic_DNA"/>
</dbReference>
<feature type="transmembrane region" description="Helical" evidence="1">
    <location>
        <begin position="207"/>
        <end position="226"/>
    </location>
</feature>
<keyword evidence="1" id="KW-1133">Transmembrane helix</keyword>
<comment type="caution">
    <text evidence="2">The sequence shown here is derived from an EMBL/GenBank/DDBJ whole genome shotgun (WGS) entry which is preliminary data.</text>
</comment>
<reference evidence="2 3" key="1">
    <citation type="submission" date="2016-08" db="EMBL/GenBank/DDBJ databases">
        <title>New Insights into Marine Group III Euryarchaeota, from dark to light.</title>
        <authorList>
            <person name="Haro-Moreno J.M."/>
            <person name="Rodriguez-Valera F."/>
            <person name="Lopez-Garcia P."/>
            <person name="Moreira D."/>
            <person name="Martin-Cuadrado A.B."/>
        </authorList>
    </citation>
    <scope>NUCLEOTIDE SEQUENCE [LARGE SCALE GENOMIC DNA]</scope>
    <source>
        <strain evidence="2">CG-Bathy1</strain>
    </source>
</reference>
<feature type="transmembrane region" description="Helical" evidence="1">
    <location>
        <begin position="246"/>
        <end position="271"/>
    </location>
</feature>
<accession>A0A1J5U6U9</accession>
<proteinExistence type="predicted"/>
<protein>
    <recommendedName>
        <fullName evidence="4">Glycerophosphoryl diester phosphodiesterase membrane domain-containing protein</fullName>
    </recommendedName>
</protein>
<gene>
    <name evidence="2" type="ORF">BEU04_04160</name>
</gene>
<feature type="transmembrane region" description="Helical" evidence="1">
    <location>
        <begin position="92"/>
        <end position="122"/>
    </location>
</feature>
<evidence type="ECO:0000313" key="3">
    <source>
        <dbReference type="Proteomes" id="UP000183815"/>
    </source>
</evidence>
<sequence>MEEIIEQEEEWDDDFDDDSSLELFRPQAKGFFQLLFESFKYLTIKLPSIAIIVIPVFFVVEFLVPSLVEFLVPEITRDITGWEWVDKGILYWVNKIIMIGTEALFAAIIGGIAWIALIRVIAASMHGEKLPPIQALKDGVSMLPMFIVTAIIFYILIIIGLVFFIIPGIVLAIWFAFWQFSFVLRGHGAMSALMYSKKLVDDNFVRVSLNIVGIMFIMLILNYYAIDLIANTIALQVDADEGFVYTIVNAILVGFGRLFEGLRIIFLLTLFMDLESKD</sequence>
<evidence type="ECO:0000256" key="1">
    <source>
        <dbReference type="SAM" id="Phobius"/>
    </source>
</evidence>
<feature type="transmembrane region" description="Helical" evidence="1">
    <location>
        <begin position="49"/>
        <end position="72"/>
    </location>
</feature>
<dbReference type="Proteomes" id="UP000183815">
    <property type="component" value="Unassembled WGS sequence"/>
</dbReference>